<dbReference type="VEuPathDB" id="TriTrypDB:ADEAN_000809800"/>
<protein>
    <submittedName>
        <fullName evidence="1">Uncharacterized protein</fullName>
    </submittedName>
</protein>
<name>A0A7G2CL75_9TRYP</name>
<evidence type="ECO:0000313" key="1">
    <source>
        <dbReference type="EMBL" id="CAD2220576.1"/>
    </source>
</evidence>
<evidence type="ECO:0000313" key="2">
    <source>
        <dbReference type="Proteomes" id="UP000515908"/>
    </source>
</evidence>
<dbReference type="Proteomes" id="UP000515908">
    <property type="component" value="Chromosome 17"/>
</dbReference>
<keyword evidence="2" id="KW-1185">Reference proteome</keyword>
<organism evidence="1 2">
    <name type="scientific">Angomonas deanei</name>
    <dbReference type="NCBI Taxonomy" id="59799"/>
    <lineage>
        <taxon>Eukaryota</taxon>
        <taxon>Discoba</taxon>
        <taxon>Euglenozoa</taxon>
        <taxon>Kinetoplastea</taxon>
        <taxon>Metakinetoplastina</taxon>
        <taxon>Trypanosomatida</taxon>
        <taxon>Trypanosomatidae</taxon>
        <taxon>Strigomonadinae</taxon>
        <taxon>Angomonas</taxon>
    </lineage>
</organism>
<dbReference type="AlphaFoldDB" id="A0A7G2CL75"/>
<gene>
    <name evidence="1" type="ORF">ADEAN_000809800</name>
</gene>
<accession>A0A7G2CL75</accession>
<reference evidence="1 2" key="1">
    <citation type="submission" date="2020-08" db="EMBL/GenBank/DDBJ databases">
        <authorList>
            <person name="Newling K."/>
            <person name="Davey J."/>
            <person name="Forrester S."/>
        </authorList>
    </citation>
    <scope>NUCLEOTIDE SEQUENCE [LARGE SCALE GENOMIC DNA]</scope>
    <source>
        <strain evidence="2">Crithidia deanei Carvalho (ATCC PRA-265)</strain>
    </source>
</reference>
<sequence length="134" mass="15294">MNAVEKEKNPLAIAIKKHWDTFLKEQNYKKQGNDETYNHMKSKREKKVKAVKSAEEAKTFKLTEDAIDKLANNFVSYAVSVLGHNKWGGDFEYDVDGIIGKAGTLKISGKVVFFKDNKQLEEPYEVVYDLFISA</sequence>
<dbReference type="EMBL" id="LR877161">
    <property type="protein sequence ID" value="CAD2220576.1"/>
    <property type="molecule type" value="Genomic_DNA"/>
</dbReference>
<proteinExistence type="predicted"/>